<dbReference type="Proteomes" id="UP000064514">
    <property type="component" value="Unassembled WGS sequence"/>
</dbReference>
<name>A0A3F3GYP6_9LACO</name>
<feature type="transmembrane region" description="Helical" evidence="1">
    <location>
        <begin position="114"/>
        <end position="139"/>
    </location>
</feature>
<proteinExistence type="predicted"/>
<dbReference type="RefSeq" id="WP_059393606.1">
    <property type="nucleotide sequence ID" value="NZ_CAUZLQ010000001.1"/>
</dbReference>
<evidence type="ECO:0000313" key="2">
    <source>
        <dbReference type="EMBL" id="GAP04171.1"/>
    </source>
</evidence>
<keyword evidence="1" id="KW-1133">Transmembrane helix</keyword>
<feature type="transmembrane region" description="Helical" evidence="1">
    <location>
        <begin position="30"/>
        <end position="51"/>
    </location>
</feature>
<protein>
    <submittedName>
        <fullName evidence="2">Predicted integral membrane protein</fullName>
    </submittedName>
</protein>
<dbReference type="STRING" id="709323.GCA_001047135_00714"/>
<dbReference type="PANTHER" id="PTHR40076:SF1">
    <property type="entry name" value="MEMBRANE PROTEIN"/>
    <property type="match status" value="1"/>
</dbReference>
<dbReference type="EMBL" id="DF968080">
    <property type="protein sequence ID" value="GAP04171.1"/>
    <property type="molecule type" value="Genomic_DNA"/>
</dbReference>
<feature type="transmembrane region" description="Helical" evidence="1">
    <location>
        <begin position="193"/>
        <end position="211"/>
    </location>
</feature>
<dbReference type="Pfam" id="PF06161">
    <property type="entry name" value="DUF975"/>
    <property type="match status" value="1"/>
</dbReference>
<feature type="transmembrane region" description="Helical" evidence="1">
    <location>
        <begin position="71"/>
        <end position="93"/>
    </location>
</feature>
<keyword evidence="1" id="KW-0472">Membrane</keyword>
<evidence type="ECO:0000256" key="1">
    <source>
        <dbReference type="SAM" id="Phobius"/>
    </source>
</evidence>
<dbReference type="PANTHER" id="PTHR40076">
    <property type="entry name" value="MEMBRANE PROTEIN-RELATED"/>
    <property type="match status" value="1"/>
</dbReference>
<dbReference type="InterPro" id="IPR010380">
    <property type="entry name" value="DUF975"/>
</dbReference>
<gene>
    <name evidence="2" type="ORF">FTRO_0031120</name>
</gene>
<keyword evidence="1" id="KW-0812">Transmembrane</keyword>
<organism evidence="2">
    <name type="scientific">Fructobacillus tropaeoli</name>
    <dbReference type="NCBI Taxonomy" id="709323"/>
    <lineage>
        <taxon>Bacteria</taxon>
        <taxon>Bacillati</taxon>
        <taxon>Bacillota</taxon>
        <taxon>Bacilli</taxon>
        <taxon>Lactobacillales</taxon>
        <taxon>Lactobacillaceae</taxon>
        <taxon>Fructobacillus</taxon>
    </lineage>
</organism>
<sequence>MTEITPISRNRVKLTARKHLQKNFVAAIKANWIVILFNLFQTALVLTTTYLVLLNYHQTGQLVYFNQRSAYFSQTVASTIALVFSWSAKWAIVDQFQEPKAKVTWRQSIQAFRFGRFFATFMLAFVQNILLFLWSALVIPGFVKAFSYSQTYYAFKMDSLFGRQQKSLTDYISISRRVMSGRKMELFQLELSFLGWHLLGFLTFGLAYIYVTPYLNTARVVYSSQVFAQALQKGAA</sequence>
<reference evidence="2" key="1">
    <citation type="journal article" date="2015" name="BMC Genomics">
        <title>Comparative genomics of Fructobacillus spp. and Leuconostoc spp. reveals niche-specific evolution of Fructobacillus spp.</title>
        <authorList>
            <person name="Endo A."/>
            <person name="Tanizawa Y."/>
            <person name="Tanaka N."/>
            <person name="Maeno S."/>
            <person name="Kumar H."/>
            <person name="Shiwa Y."/>
            <person name="Okada S."/>
            <person name="Yoshikawa H."/>
            <person name="Dicks L."/>
            <person name="Nakagawa J."/>
            <person name="Arita M."/>
        </authorList>
    </citation>
    <scope>NUCLEOTIDE SEQUENCE [LARGE SCALE GENOMIC DNA]</scope>
    <source>
        <strain evidence="2">F214-1</strain>
    </source>
</reference>
<accession>A0A3F3GYP6</accession>
<dbReference type="AlphaFoldDB" id="A0A3F3GYP6"/>